<keyword evidence="4" id="KW-1185">Reference proteome</keyword>
<organism evidence="2 4">
    <name type="scientific">Didymodactylos carnosus</name>
    <dbReference type="NCBI Taxonomy" id="1234261"/>
    <lineage>
        <taxon>Eukaryota</taxon>
        <taxon>Metazoa</taxon>
        <taxon>Spiralia</taxon>
        <taxon>Gnathifera</taxon>
        <taxon>Rotifera</taxon>
        <taxon>Eurotatoria</taxon>
        <taxon>Bdelloidea</taxon>
        <taxon>Philodinida</taxon>
        <taxon>Philodinidae</taxon>
        <taxon>Didymodactylos</taxon>
    </lineage>
</organism>
<feature type="compositionally biased region" description="Polar residues" evidence="1">
    <location>
        <begin position="410"/>
        <end position="422"/>
    </location>
</feature>
<accession>A0A814YD42</accession>
<evidence type="ECO:0000256" key="1">
    <source>
        <dbReference type="SAM" id="MobiDB-lite"/>
    </source>
</evidence>
<evidence type="ECO:0000313" key="3">
    <source>
        <dbReference type="EMBL" id="CAF3990402.1"/>
    </source>
</evidence>
<dbReference type="PANTHER" id="PTHR10044:SF139">
    <property type="entry name" value="DEATH-ASSOCIATED INHIBITOR OF APOPTOSIS 2"/>
    <property type="match status" value="1"/>
</dbReference>
<dbReference type="CDD" id="cd00022">
    <property type="entry name" value="BIR"/>
    <property type="match status" value="2"/>
</dbReference>
<dbReference type="InterPro" id="IPR001370">
    <property type="entry name" value="BIR_rpt"/>
</dbReference>
<proteinExistence type="predicted"/>
<dbReference type="GO" id="GO:0051726">
    <property type="term" value="P:regulation of cell cycle"/>
    <property type="evidence" value="ECO:0007669"/>
    <property type="project" value="TreeGrafter"/>
</dbReference>
<dbReference type="Gene3D" id="1.10.1170.10">
    <property type="entry name" value="Inhibitor Of Apoptosis Protein (2mihbC-IAP-1), Chain A"/>
    <property type="match status" value="2"/>
</dbReference>
<dbReference type="InterPro" id="IPR050784">
    <property type="entry name" value="IAP"/>
</dbReference>
<evidence type="ECO:0000313" key="2">
    <source>
        <dbReference type="EMBL" id="CAF1227555.1"/>
    </source>
</evidence>
<dbReference type="OrthoDB" id="774873at2759"/>
<dbReference type="Proteomes" id="UP000663829">
    <property type="component" value="Unassembled WGS sequence"/>
</dbReference>
<dbReference type="SUPFAM" id="SSF57924">
    <property type="entry name" value="Inhibitor of apoptosis (IAP) repeat"/>
    <property type="match status" value="2"/>
</dbReference>
<dbReference type="GO" id="GO:0005737">
    <property type="term" value="C:cytoplasm"/>
    <property type="evidence" value="ECO:0007669"/>
    <property type="project" value="TreeGrafter"/>
</dbReference>
<dbReference type="GO" id="GO:0005634">
    <property type="term" value="C:nucleus"/>
    <property type="evidence" value="ECO:0007669"/>
    <property type="project" value="TreeGrafter"/>
</dbReference>
<comment type="caution">
    <text evidence="2">The sequence shown here is derived from an EMBL/GenBank/DDBJ whole genome shotgun (WGS) entry which is preliminary data.</text>
</comment>
<dbReference type="PANTHER" id="PTHR10044">
    <property type="entry name" value="INHIBITOR OF APOPTOSIS"/>
    <property type="match status" value="1"/>
</dbReference>
<dbReference type="Proteomes" id="UP000681722">
    <property type="component" value="Unassembled WGS sequence"/>
</dbReference>
<dbReference type="Pfam" id="PF00653">
    <property type="entry name" value="BIR"/>
    <property type="match status" value="2"/>
</dbReference>
<dbReference type="EMBL" id="CAJNOQ010009532">
    <property type="protein sequence ID" value="CAF1227555.1"/>
    <property type="molecule type" value="Genomic_DNA"/>
</dbReference>
<dbReference type="AlphaFoldDB" id="A0A814YD42"/>
<evidence type="ECO:0008006" key="5">
    <source>
        <dbReference type="Google" id="ProtNLM"/>
    </source>
</evidence>
<sequence length="428" mass="49128">MDISYPVSQHQSFKLKNLNPTSDIYYKTYGKLIEHMKLNLITKEETSTGIEIHQDQITKRIVKRKQEYEDDTKNSRKLPATGIPALRIFRELPTMNQTRKRTYSHWRLKLPTRSQMIESGFFSCNVGDRVICIYCNVICQQWIATDDPSEIHKLLSPDCSFVKSNLVSPISSTRAVLNETSNVAANVEIVLTQACNQQFVGIPQRQASYATWPQDIPLPSVDDIVRAGFFYSGKKTIVTCFYCNGSLQNWAEKDNPMIEHARWFPQCPYARQLCGNDLYQKIQQSERIAQQANSKQQKIPTKVTFFLPNVDATVPNNSSSDLLSIPDESTLSRLSIIKRCYEDQLRLKLEDFVSDSDLYMACLILQKQIEVIDGKKENIIIPSKHLQEVTENNKRDQTHLTMEQDESEEMVTSTVADNGSKNGRQKYF</sequence>
<gene>
    <name evidence="2" type="ORF">GPM918_LOCUS25005</name>
    <name evidence="3" type="ORF">SRO942_LOCUS25011</name>
</gene>
<feature type="region of interest" description="Disordered" evidence="1">
    <location>
        <begin position="401"/>
        <end position="428"/>
    </location>
</feature>
<evidence type="ECO:0000313" key="4">
    <source>
        <dbReference type="Proteomes" id="UP000663829"/>
    </source>
</evidence>
<reference evidence="2" key="1">
    <citation type="submission" date="2021-02" db="EMBL/GenBank/DDBJ databases">
        <authorList>
            <person name="Nowell W R."/>
        </authorList>
    </citation>
    <scope>NUCLEOTIDE SEQUENCE</scope>
</reference>
<dbReference type="EMBL" id="CAJOBC010009537">
    <property type="protein sequence ID" value="CAF3990402.1"/>
    <property type="molecule type" value="Genomic_DNA"/>
</dbReference>
<name>A0A814YD42_9BILA</name>
<dbReference type="PROSITE" id="PS50143">
    <property type="entry name" value="BIR_REPEAT_2"/>
    <property type="match status" value="2"/>
</dbReference>
<dbReference type="SMART" id="SM00238">
    <property type="entry name" value="BIR"/>
    <property type="match status" value="2"/>
</dbReference>
<protein>
    <recommendedName>
        <fullName evidence="5">Inhibitor of apoptosis 2</fullName>
    </recommendedName>
</protein>